<evidence type="ECO:0000256" key="8">
    <source>
        <dbReference type="ARBA" id="ARBA00023136"/>
    </source>
</evidence>
<accession>A0AAW9R2S1</accession>
<evidence type="ECO:0000256" key="3">
    <source>
        <dbReference type="ARBA" id="ARBA00022676"/>
    </source>
</evidence>
<evidence type="ECO:0000256" key="6">
    <source>
        <dbReference type="ARBA" id="ARBA00022824"/>
    </source>
</evidence>
<evidence type="ECO:0000313" key="11">
    <source>
        <dbReference type="Proteomes" id="UP001364472"/>
    </source>
</evidence>
<keyword evidence="4" id="KW-0808">Transferase</keyword>
<feature type="transmembrane region" description="Helical" evidence="9">
    <location>
        <begin position="328"/>
        <end position="347"/>
    </location>
</feature>
<name>A0AAW9R2S1_9GAMM</name>
<evidence type="ECO:0000256" key="4">
    <source>
        <dbReference type="ARBA" id="ARBA00022679"/>
    </source>
</evidence>
<feature type="transmembrane region" description="Helical" evidence="9">
    <location>
        <begin position="84"/>
        <end position="103"/>
    </location>
</feature>
<dbReference type="EMBL" id="JBBDHC010000005">
    <property type="protein sequence ID" value="MEJ1248990.1"/>
    <property type="molecule type" value="Genomic_DNA"/>
</dbReference>
<dbReference type="GO" id="GO:0006488">
    <property type="term" value="P:dolichol-linked oligosaccharide biosynthetic process"/>
    <property type="evidence" value="ECO:0007669"/>
    <property type="project" value="InterPro"/>
</dbReference>
<dbReference type="PANTHER" id="PTHR12989:SF10">
    <property type="entry name" value="DOL-P-GLC:GLC(2)MAN(9)GLCNAC(2)-PP-DOL ALPHA-1,2-GLUCOSYLTRANSFERASE-RELATED"/>
    <property type="match status" value="1"/>
</dbReference>
<keyword evidence="3" id="KW-0328">Glycosyltransferase</keyword>
<dbReference type="Proteomes" id="UP001364472">
    <property type="component" value="Unassembled WGS sequence"/>
</dbReference>
<organism evidence="10 11">
    <name type="scientific">Denitratimonas tolerans</name>
    <dbReference type="NCBI Taxonomy" id="1338420"/>
    <lineage>
        <taxon>Bacteria</taxon>
        <taxon>Pseudomonadati</taxon>
        <taxon>Pseudomonadota</taxon>
        <taxon>Gammaproteobacteria</taxon>
        <taxon>Lysobacterales</taxon>
        <taxon>Lysobacteraceae</taxon>
        <taxon>Denitratimonas</taxon>
    </lineage>
</organism>
<feature type="transmembrane region" description="Helical" evidence="9">
    <location>
        <begin position="354"/>
        <end position="377"/>
    </location>
</feature>
<keyword evidence="8 9" id="KW-0472">Membrane</keyword>
<feature type="transmembrane region" description="Helical" evidence="9">
    <location>
        <begin position="284"/>
        <end position="304"/>
    </location>
</feature>
<keyword evidence="5 9" id="KW-0812">Transmembrane</keyword>
<protein>
    <recommendedName>
        <fullName evidence="12">Glycosyltransferase RgtA/B/C/D-like domain-containing protein</fullName>
    </recommendedName>
</protein>
<feature type="transmembrane region" description="Helical" evidence="9">
    <location>
        <begin position="397"/>
        <end position="414"/>
    </location>
</feature>
<feature type="transmembrane region" description="Helical" evidence="9">
    <location>
        <begin position="254"/>
        <end position="272"/>
    </location>
</feature>
<comment type="caution">
    <text evidence="10">The sequence shown here is derived from an EMBL/GenBank/DDBJ whole genome shotgun (WGS) entry which is preliminary data.</text>
</comment>
<reference evidence="10 11" key="1">
    <citation type="journal article" date="2016" name="Antonie Van Leeuwenhoek">
        <title>Denitratimonas tolerans gen. nov., sp. nov., a denitrifying bacterium isolated from a bioreactor for tannery wastewater treatment.</title>
        <authorList>
            <person name="Han S.I."/>
            <person name="Kim J.O."/>
            <person name="Lee Y.R."/>
            <person name="Ekpeghere K.I."/>
            <person name="Koh S.C."/>
            <person name="Whang K.S."/>
        </authorList>
    </citation>
    <scope>NUCLEOTIDE SEQUENCE [LARGE SCALE GENOMIC DNA]</scope>
    <source>
        <strain evidence="10 11">KACC 17565</strain>
    </source>
</reference>
<comment type="subcellular location">
    <subcellularLocation>
        <location evidence="1">Endoplasmic reticulum membrane</location>
        <topology evidence="1">Multi-pass membrane protein</topology>
    </subcellularLocation>
</comment>
<dbReference type="PANTHER" id="PTHR12989">
    <property type="entry name" value="ALPHA-1,2-GLUCOSYLTRANSFERASE ALG10"/>
    <property type="match status" value="1"/>
</dbReference>
<comment type="pathway">
    <text evidence="2">Protein modification; protein glycosylation.</text>
</comment>
<sequence>MMPFSDPSSRRQLGWLALACAWLAALALAAHGPPIGDELVHWSQILRFQQGDFRIYEEYLTNIPGYHWLVTVVLWPFGTQSLGAARLVTALFTAVAVVLVHRIRRQLHPADAQRTAALFLFLPVTFAYGFLVYTDIPALAFLLAALLATLRERHVVSALLLVASMAMRQNNVLWVVFLAVLAAWPLLCEAVVMLRRGRLPPRAWWAALLARIWPYLAAFGGFCAYWASNGSIAYSTAQSAYSHPDFRPDVGNPIFLLVAAALLLPFQVIAGWRRAFGIGAARGWGRAVALAIAVLLAYAVFFRVQHPSNLFTGNVRNQLLLAVAEGGWLGWGFGLLAALAAGGLLFSPPVMRRAGLWLPFSIFFVGASWMIETRYILVPLTLLLLFRRPQADWQERVTLAAWIVLSLGLVVWVFDRQMVP</sequence>
<dbReference type="GO" id="GO:0106073">
    <property type="term" value="F:dolichyl pyrophosphate Glc2Man9GlcNAc2 alpha-1,2-glucosyltransferase activity"/>
    <property type="evidence" value="ECO:0007669"/>
    <property type="project" value="InterPro"/>
</dbReference>
<evidence type="ECO:0000256" key="5">
    <source>
        <dbReference type="ARBA" id="ARBA00022692"/>
    </source>
</evidence>
<dbReference type="AlphaFoldDB" id="A0AAW9R2S1"/>
<dbReference type="Pfam" id="PF04922">
    <property type="entry name" value="DIE2_ALG10"/>
    <property type="match status" value="1"/>
</dbReference>
<evidence type="ECO:0000256" key="7">
    <source>
        <dbReference type="ARBA" id="ARBA00022989"/>
    </source>
</evidence>
<proteinExistence type="predicted"/>
<feature type="transmembrane region" description="Helical" evidence="9">
    <location>
        <begin position="115"/>
        <end position="148"/>
    </location>
</feature>
<keyword evidence="11" id="KW-1185">Reference proteome</keyword>
<feature type="transmembrane region" description="Helical" evidence="9">
    <location>
        <begin position="172"/>
        <end position="192"/>
    </location>
</feature>
<keyword evidence="6" id="KW-0256">Endoplasmic reticulum</keyword>
<evidence type="ECO:0000256" key="2">
    <source>
        <dbReference type="ARBA" id="ARBA00004922"/>
    </source>
</evidence>
<evidence type="ECO:0008006" key="12">
    <source>
        <dbReference type="Google" id="ProtNLM"/>
    </source>
</evidence>
<keyword evidence="7 9" id="KW-1133">Transmembrane helix</keyword>
<feature type="transmembrane region" description="Helical" evidence="9">
    <location>
        <begin position="204"/>
        <end position="227"/>
    </location>
</feature>
<evidence type="ECO:0000313" key="10">
    <source>
        <dbReference type="EMBL" id="MEJ1248990.1"/>
    </source>
</evidence>
<dbReference type="InterPro" id="IPR016900">
    <property type="entry name" value="Alg10"/>
</dbReference>
<evidence type="ECO:0000256" key="1">
    <source>
        <dbReference type="ARBA" id="ARBA00004477"/>
    </source>
</evidence>
<gene>
    <name evidence="10" type="ORF">WB794_04780</name>
</gene>
<dbReference type="RefSeq" id="WP_337334710.1">
    <property type="nucleotide sequence ID" value="NZ_JBBDHC010000005.1"/>
</dbReference>
<evidence type="ECO:0000256" key="9">
    <source>
        <dbReference type="SAM" id="Phobius"/>
    </source>
</evidence>